<evidence type="ECO:0000313" key="8">
    <source>
        <dbReference type="EMBL" id="ELU02547.1"/>
    </source>
</evidence>
<keyword evidence="3" id="KW-0809">Transit peptide</keyword>
<dbReference type="OMA" id="HNDEETR"/>
<evidence type="ECO:0000256" key="4">
    <source>
        <dbReference type="ARBA" id="ARBA00022980"/>
    </source>
</evidence>
<protein>
    <recommendedName>
        <fullName evidence="7">Large ribosomal subunit protein mL42</fullName>
    </recommendedName>
</protein>
<keyword evidence="4" id="KW-0689">Ribosomal protein</keyword>
<dbReference type="PANTHER" id="PTHR13450:SF4">
    <property type="entry name" value="LARGE RIBOSOMAL SUBUNIT PROTEIN ML42"/>
    <property type="match status" value="1"/>
</dbReference>
<dbReference type="Proteomes" id="UP000014760">
    <property type="component" value="Unassembled WGS sequence"/>
</dbReference>
<accession>R7UH03</accession>
<organism evidence="8">
    <name type="scientific">Capitella teleta</name>
    <name type="common">Polychaete worm</name>
    <dbReference type="NCBI Taxonomy" id="283909"/>
    <lineage>
        <taxon>Eukaryota</taxon>
        <taxon>Metazoa</taxon>
        <taxon>Spiralia</taxon>
        <taxon>Lophotrochozoa</taxon>
        <taxon>Annelida</taxon>
        <taxon>Polychaeta</taxon>
        <taxon>Sedentaria</taxon>
        <taxon>Scolecida</taxon>
        <taxon>Capitellidae</taxon>
        <taxon>Capitella</taxon>
    </lineage>
</organism>
<evidence type="ECO:0000256" key="2">
    <source>
        <dbReference type="ARBA" id="ARBA00005556"/>
    </source>
</evidence>
<evidence type="ECO:0000256" key="7">
    <source>
        <dbReference type="ARBA" id="ARBA00035189"/>
    </source>
</evidence>
<sequence length="194" mass="22535">MRPEVAIGIVLHEALQLSRRTSACRLFSTSPVSSSSTSDQSQNIGFSRDGSTIICWHPEPDYPYEHSKPLPRSLPELQENEWDEETDNKLHTIQPVISEWKQGPQIDRRGEIVLARARIGQSHLTHGYLLRREADTSALKVQVKQDYVTRFSKDGPTDRELTQMFSTTKHTWYPKAQARNKWYRRKFEKDREAL</sequence>
<evidence type="ECO:0000256" key="5">
    <source>
        <dbReference type="ARBA" id="ARBA00023128"/>
    </source>
</evidence>
<dbReference type="EMBL" id="KB303931">
    <property type="protein sequence ID" value="ELU02547.1"/>
    <property type="molecule type" value="Genomic_DNA"/>
</dbReference>
<dbReference type="EnsemblMetazoa" id="CapteT222498">
    <property type="protein sequence ID" value="CapteP222498"/>
    <property type="gene ID" value="CapteG222498"/>
</dbReference>
<dbReference type="STRING" id="283909.R7UH03"/>
<dbReference type="OrthoDB" id="1107506at2759"/>
<reference evidence="10" key="1">
    <citation type="submission" date="2012-12" db="EMBL/GenBank/DDBJ databases">
        <authorList>
            <person name="Hellsten U."/>
            <person name="Grimwood J."/>
            <person name="Chapman J.A."/>
            <person name="Shapiro H."/>
            <person name="Aerts A."/>
            <person name="Otillar R.P."/>
            <person name="Terry A.Y."/>
            <person name="Boore J.L."/>
            <person name="Simakov O."/>
            <person name="Marletaz F."/>
            <person name="Cho S.-J."/>
            <person name="Edsinger-Gonzales E."/>
            <person name="Havlak P."/>
            <person name="Kuo D.-H."/>
            <person name="Larsson T."/>
            <person name="Lv J."/>
            <person name="Arendt D."/>
            <person name="Savage R."/>
            <person name="Osoegawa K."/>
            <person name="de Jong P."/>
            <person name="Lindberg D.R."/>
            <person name="Seaver E.C."/>
            <person name="Weisblat D.A."/>
            <person name="Putnam N.H."/>
            <person name="Grigoriev I.V."/>
            <person name="Rokhsar D.S."/>
        </authorList>
    </citation>
    <scope>NUCLEOTIDE SEQUENCE</scope>
    <source>
        <strain evidence="10">I ESC-2004</strain>
    </source>
</reference>
<evidence type="ECO:0000313" key="10">
    <source>
        <dbReference type="Proteomes" id="UP000014760"/>
    </source>
</evidence>
<keyword evidence="5" id="KW-0496">Mitochondrion</keyword>
<dbReference type="Pfam" id="PF10210">
    <property type="entry name" value="MRP-S32"/>
    <property type="match status" value="1"/>
</dbReference>
<keyword evidence="6" id="KW-0687">Ribonucleoprotein</keyword>
<dbReference type="PANTHER" id="PTHR13450">
    <property type="entry name" value="MITOCHONDRIAL 39S RIBOSOMAL PROTEIN L42"/>
    <property type="match status" value="1"/>
</dbReference>
<reference evidence="9" key="3">
    <citation type="submission" date="2015-06" db="UniProtKB">
        <authorList>
            <consortium name="EnsemblMetazoa"/>
        </authorList>
    </citation>
    <scope>IDENTIFICATION</scope>
</reference>
<dbReference type="HOGENOM" id="CLU_1403669_0_0_1"/>
<dbReference type="GO" id="GO:0005762">
    <property type="term" value="C:mitochondrial large ribosomal subunit"/>
    <property type="evidence" value="ECO:0007669"/>
    <property type="project" value="TreeGrafter"/>
</dbReference>
<evidence type="ECO:0000313" key="9">
    <source>
        <dbReference type="EnsemblMetazoa" id="CapteP222498"/>
    </source>
</evidence>
<proteinExistence type="inferred from homology"/>
<comment type="similarity">
    <text evidence="2">Belongs to the mitochondrion-specific ribosomal protein mL42 family.</text>
</comment>
<comment type="subcellular location">
    <subcellularLocation>
        <location evidence="1">Mitochondrion</location>
    </subcellularLocation>
</comment>
<evidence type="ECO:0000256" key="1">
    <source>
        <dbReference type="ARBA" id="ARBA00004173"/>
    </source>
</evidence>
<gene>
    <name evidence="8" type="ORF">CAPTEDRAFT_222498</name>
</gene>
<dbReference type="InterPro" id="IPR019346">
    <property type="entry name" value="Ribosomal_mL42"/>
</dbReference>
<reference evidence="8 10" key="2">
    <citation type="journal article" date="2013" name="Nature">
        <title>Insights into bilaterian evolution from three spiralian genomes.</title>
        <authorList>
            <person name="Simakov O."/>
            <person name="Marletaz F."/>
            <person name="Cho S.J."/>
            <person name="Edsinger-Gonzales E."/>
            <person name="Havlak P."/>
            <person name="Hellsten U."/>
            <person name="Kuo D.H."/>
            <person name="Larsson T."/>
            <person name="Lv J."/>
            <person name="Arendt D."/>
            <person name="Savage R."/>
            <person name="Osoegawa K."/>
            <person name="de Jong P."/>
            <person name="Grimwood J."/>
            <person name="Chapman J.A."/>
            <person name="Shapiro H."/>
            <person name="Aerts A."/>
            <person name="Otillar R.P."/>
            <person name="Terry A.Y."/>
            <person name="Boore J.L."/>
            <person name="Grigoriev I.V."/>
            <person name="Lindberg D.R."/>
            <person name="Seaver E.C."/>
            <person name="Weisblat D.A."/>
            <person name="Putnam N.H."/>
            <person name="Rokhsar D.S."/>
        </authorList>
    </citation>
    <scope>NUCLEOTIDE SEQUENCE</scope>
    <source>
        <strain evidence="8 10">I ESC-2004</strain>
    </source>
</reference>
<evidence type="ECO:0000256" key="6">
    <source>
        <dbReference type="ARBA" id="ARBA00023274"/>
    </source>
</evidence>
<dbReference type="EMBL" id="AMQN01008776">
    <property type="status" value="NOT_ANNOTATED_CDS"/>
    <property type="molecule type" value="Genomic_DNA"/>
</dbReference>
<evidence type="ECO:0000256" key="3">
    <source>
        <dbReference type="ARBA" id="ARBA00022946"/>
    </source>
</evidence>
<dbReference type="EMBL" id="AMQN01008775">
    <property type="status" value="NOT_ANNOTATED_CDS"/>
    <property type="molecule type" value="Genomic_DNA"/>
</dbReference>
<dbReference type="AlphaFoldDB" id="R7UH03"/>
<name>R7UH03_CAPTE</name>
<keyword evidence="10" id="KW-1185">Reference proteome</keyword>